<evidence type="ECO:0000313" key="5">
    <source>
        <dbReference type="Proteomes" id="UP001556692"/>
    </source>
</evidence>
<dbReference type="EMBL" id="JBDPGJ010000004">
    <property type="protein sequence ID" value="MEX0407865.1"/>
    <property type="molecule type" value="Genomic_DNA"/>
</dbReference>
<dbReference type="Pfam" id="PF00107">
    <property type="entry name" value="ADH_zinc_N"/>
    <property type="match status" value="1"/>
</dbReference>
<gene>
    <name evidence="4" type="ORF">ABGN05_19570</name>
</gene>
<comment type="caution">
    <text evidence="4">The sequence shown here is derived from an EMBL/GenBank/DDBJ whole genome shotgun (WGS) entry which is preliminary data.</text>
</comment>
<accession>A0ABV3SM54</accession>
<dbReference type="InterPro" id="IPR013154">
    <property type="entry name" value="ADH-like_N"/>
</dbReference>
<dbReference type="Gene3D" id="3.90.180.10">
    <property type="entry name" value="Medium-chain alcohol dehydrogenases, catalytic domain"/>
    <property type="match status" value="1"/>
</dbReference>
<dbReference type="Pfam" id="PF08240">
    <property type="entry name" value="ADH_N"/>
    <property type="match status" value="1"/>
</dbReference>
<reference evidence="4 5" key="1">
    <citation type="submission" date="2024-05" db="EMBL/GenBank/DDBJ databases">
        <authorList>
            <person name="Jiang F."/>
        </authorList>
    </citation>
    <scope>NUCLEOTIDE SEQUENCE [LARGE SCALE GENOMIC DNA]</scope>
    <source>
        <strain evidence="4 5">LZ166</strain>
    </source>
</reference>
<evidence type="ECO:0000259" key="2">
    <source>
        <dbReference type="Pfam" id="PF00107"/>
    </source>
</evidence>
<organism evidence="4 5">
    <name type="scientific">Aquibium pacificus</name>
    <dbReference type="NCBI Taxonomy" id="3153579"/>
    <lineage>
        <taxon>Bacteria</taxon>
        <taxon>Pseudomonadati</taxon>
        <taxon>Pseudomonadota</taxon>
        <taxon>Alphaproteobacteria</taxon>
        <taxon>Hyphomicrobiales</taxon>
        <taxon>Phyllobacteriaceae</taxon>
        <taxon>Aquibium</taxon>
    </lineage>
</organism>
<dbReference type="Gene3D" id="3.40.50.720">
    <property type="entry name" value="NAD(P)-binding Rossmann-like Domain"/>
    <property type="match status" value="1"/>
</dbReference>
<dbReference type="InterPro" id="IPR050129">
    <property type="entry name" value="Zn_alcohol_dh"/>
</dbReference>
<dbReference type="RefSeq" id="WP_367955898.1">
    <property type="nucleotide sequence ID" value="NZ_JBDPGJ010000004.1"/>
</dbReference>
<dbReference type="PANTHER" id="PTHR43401">
    <property type="entry name" value="L-THREONINE 3-DEHYDROGENASE"/>
    <property type="match status" value="1"/>
</dbReference>
<sequence length="335" mass="35663">MEALVCVDPGQLRLERRPAPLPRPGEVLVRPRRVGICGTDYHIFEGKHPYLQYPRVMGHEFAVELVEAPSGANLSADRFYTVNPYVACGRCIACRRGKPNCCVAISVFGVHADGGMAGLLAVPAENLLPVDGLTLDQAAMVEFLAIGAHAVRRGAASPEDRVLVVGAGPIGLGVALFARLSGAAVAILDREGERADFAASFVGGTPFMADAGGLAALRTFTSGEGFDVVFDATGNPRAMEQGFEHVAHGGRYVLVGVVKEAIAFMDPDFHRKELTLLGSRNATGQDFDRVVAAIRDGSAPVDRLITHRTDLARAAMDIPRWAIEKTGLIKAVIEI</sequence>
<dbReference type="SUPFAM" id="SSF51735">
    <property type="entry name" value="NAD(P)-binding Rossmann-fold domains"/>
    <property type="match status" value="1"/>
</dbReference>
<keyword evidence="1" id="KW-0560">Oxidoreductase</keyword>
<keyword evidence="5" id="KW-1185">Reference proteome</keyword>
<dbReference type="InterPro" id="IPR036291">
    <property type="entry name" value="NAD(P)-bd_dom_sf"/>
</dbReference>
<dbReference type="InterPro" id="IPR011032">
    <property type="entry name" value="GroES-like_sf"/>
</dbReference>
<feature type="domain" description="Alcohol dehydrogenase-like N-terminal" evidence="3">
    <location>
        <begin position="24"/>
        <end position="130"/>
    </location>
</feature>
<dbReference type="Proteomes" id="UP001556692">
    <property type="component" value="Unassembled WGS sequence"/>
</dbReference>
<evidence type="ECO:0000313" key="4">
    <source>
        <dbReference type="EMBL" id="MEX0407865.1"/>
    </source>
</evidence>
<evidence type="ECO:0000256" key="1">
    <source>
        <dbReference type="ARBA" id="ARBA00023002"/>
    </source>
</evidence>
<protein>
    <submittedName>
        <fullName evidence="4">Zinc-binding alcohol dehydrogenase family protein</fullName>
    </submittedName>
</protein>
<evidence type="ECO:0000259" key="3">
    <source>
        <dbReference type="Pfam" id="PF08240"/>
    </source>
</evidence>
<name>A0ABV3SM54_9HYPH</name>
<dbReference type="SUPFAM" id="SSF50129">
    <property type="entry name" value="GroES-like"/>
    <property type="match status" value="1"/>
</dbReference>
<dbReference type="PANTHER" id="PTHR43401:SF3">
    <property type="entry name" value="L-GALACTONATE-5-DEHYDROGENASE"/>
    <property type="match status" value="1"/>
</dbReference>
<feature type="domain" description="Alcohol dehydrogenase-like C-terminal" evidence="2">
    <location>
        <begin position="169"/>
        <end position="293"/>
    </location>
</feature>
<dbReference type="InterPro" id="IPR013149">
    <property type="entry name" value="ADH-like_C"/>
</dbReference>
<proteinExistence type="predicted"/>
<dbReference type="CDD" id="cd08261">
    <property type="entry name" value="Zn_ADH7"/>
    <property type="match status" value="1"/>
</dbReference>